<evidence type="ECO:0000313" key="1">
    <source>
        <dbReference type="EMBL" id="KAJ9117351.1"/>
    </source>
</evidence>
<keyword evidence="2" id="KW-1185">Reference proteome</keyword>
<accession>A0ACC2X125</accession>
<evidence type="ECO:0000313" key="2">
    <source>
        <dbReference type="Proteomes" id="UP001234202"/>
    </source>
</evidence>
<proteinExistence type="predicted"/>
<name>A0ACC2X125_9TREE</name>
<dbReference type="EMBL" id="JASBWV010000032">
    <property type="protein sequence ID" value="KAJ9117351.1"/>
    <property type="molecule type" value="Genomic_DNA"/>
</dbReference>
<organism evidence="1 2">
    <name type="scientific">Naganishia onofrii</name>
    <dbReference type="NCBI Taxonomy" id="1851511"/>
    <lineage>
        <taxon>Eukaryota</taxon>
        <taxon>Fungi</taxon>
        <taxon>Dikarya</taxon>
        <taxon>Basidiomycota</taxon>
        <taxon>Agaricomycotina</taxon>
        <taxon>Tremellomycetes</taxon>
        <taxon>Filobasidiales</taxon>
        <taxon>Filobasidiaceae</taxon>
        <taxon>Naganishia</taxon>
    </lineage>
</organism>
<protein>
    <submittedName>
        <fullName evidence="1">Uncharacterized protein</fullName>
    </submittedName>
</protein>
<comment type="caution">
    <text evidence="1">The sequence shown here is derived from an EMBL/GenBank/DDBJ whole genome shotgun (WGS) entry which is preliminary data.</text>
</comment>
<reference evidence="1" key="1">
    <citation type="submission" date="2023-04" db="EMBL/GenBank/DDBJ databases">
        <title>Draft Genome sequencing of Naganishia species isolated from polar environments using Oxford Nanopore Technology.</title>
        <authorList>
            <person name="Leo P."/>
            <person name="Venkateswaran K."/>
        </authorList>
    </citation>
    <scope>NUCLEOTIDE SEQUENCE</scope>
    <source>
        <strain evidence="1">DBVPG 5303</strain>
    </source>
</reference>
<sequence length="527" mass="59691">MAVRGSSHRTLLNQRLQKQDISIYSLPTPPYILHQYLSVDLLSLDMAAAPAGPAPISTIDEINFLYDQHGILPPPDRDNAPKAGEKIDMWLKPLLQRIREIHTEQDQQNSSTEQEMKELNEELEEEEADLADNPASPRFCAYIDSADQEVNLSVESVLRFVGTNDCNEELIDFMTSRAGLALRPKQEDGSCRRVLTVAQGRGLFGSSTTVAIRNHVAAEVELATLDYALVPFLKPYKEIYQAKSARTLYYHAYFVVLCGMSGNVGKRVVWADSMWAKTTPADEEGEPDVRLNEVRTTQIRHDKHHLGIPAIREKFVQLMQRLSPDEWPTTIRNNDVPCRFLRTTTYENHGCAIALIRGAMAFMRQPALCMEHVKDGRDGEKLGSTPLVARSVWAKVWRGVPVDAEEGNDEHEGFTDVANATLILVRKLCLAAEAAADGEPPRPIQDHEIPQTFRGFGLPRDVPEDDINFYFYPRILQVAWKIWLFVQSNELDSRILYYAVYREEYNDPSNDHGHHISIRDARRAGRT</sequence>
<dbReference type="Proteomes" id="UP001234202">
    <property type="component" value="Unassembled WGS sequence"/>
</dbReference>
<gene>
    <name evidence="1" type="ORF">QFC24_006445</name>
</gene>